<protein>
    <submittedName>
        <fullName evidence="3">SufE family protein</fullName>
    </submittedName>
</protein>
<dbReference type="Proteomes" id="UP000601789">
    <property type="component" value="Unassembled WGS sequence"/>
</dbReference>
<sequence>MTSAIDSIRDDFSFLDDWEERYRYVIELGGDLAPYPEEARDDKHKVPGCVSQVWLHTTRGQGADPVLTFLGDSDAHIVRGLVAIVLALYSGQRASAILKADAEGTLRTLGLDEHLTPQRANGLRSMIQRIRREAEAALAEAVS</sequence>
<dbReference type="EMBL" id="JADGMQ010000004">
    <property type="protein sequence ID" value="MBI1620770.1"/>
    <property type="molecule type" value="Genomic_DNA"/>
</dbReference>
<comment type="caution">
    <text evidence="3">The sequence shown here is derived from an EMBL/GenBank/DDBJ whole genome shotgun (WGS) entry which is preliminary data.</text>
</comment>
<evidence type="ECO:0000259" key="2">
    <source>
        <dbReference type="Pfam" id="PF02657"/>
    </source>
</evidence>
<gene>
    <name evidence="3" type="ORF">IOD40_08860</name>
</gene>
<accession>A0ABS0SDQ3</accession>
<keyword evidence="4" id="KW-1185">Reference proteome</keyword>
<comment type="similarity">
    <text evidence="1">Belongs to the SufE family.</text>
</comment>
<dbReference type="RefSeq" id="WP_198476164.1">
    <property type="nucleotide sequence ID" value="NZ_JADGMQ010000004.1"/>
</dbReference>
<evidence type="ECO:0000313" key="3">
    <source>
        <dbReference type="EMBL" id="MBI1620770.1"/>
    </source>
</evidence>
<dbReference type="InterPro" id="IPR003808">
    <property type="entry name" value="Fe-S_metab-assoc_dom"/>
</dbReference>
<dbReference type="SUPFAM" id="SSF82649">
    <property type="entry name" value="SufE/NifU"/>
    <property type="match status" value="1"/>
</dbReference>
<evidence type="ECO:0000313" key="4">
    <source>
        <dbReference type="Proteomes" id="UP000601789"/>
    </source>
</evidence>
<dbReference type="Gene3D" id="3.90.1010.10">
    <property type="match status" value="1"/>
</dbReference>
<dbReference type="PANTHER" id="PTHR43597">
    <property type="entry name" value="SULFUR ACCEPTOR PROTEIN CSDE"/>
    <property type="match status" value="1"/>
</dbReference>
<reference evidence="3 4" key="1">
    <citation type="submission" date="2020-10" db="EMBL/GenBank/DDBJ databases">
        <title>Aquamicrobium zhengzhouensis sp. nov., a exopolysaccharide producing bacterium isolated from farmland soil.</title>
        <authorList>
            <person name="Wang X."/>
        </authorList>
    </citation>
    <scope>NUCLEOTIDE SEQUENCE [LARGE SCALE GENOMIC DNA]</scope>
    <source>
        <strain evidence="4">cd-1</strain>
    </source>
</reference>
<proteinExistence type="inferred from homology"/>
<feature type="domain" description="Fe-S metabolism associated" evidence="2">
    <location>
        <begin position="10"/>
        <end position="132"/>
    </location>
</feature>
<evidence type="ECO:0000256" key="1">
    <source>
        <dbReference type="ARBA" id="ARBA00010282"/>
    </source>
</evidence>
<organism evidence="3 4">
    <name type="scientific">Aquamicrobium zhengzhouense</name>
    <dbReference type="NCBI Taxonomy" id="2781738"/>
    <lineage>
        <taxon>Bacteria</taxon>
        <taxon>Pseudomonadati</taxon>
        <taxon>Pseudomonadota</taxon>
        <taxon>Alphaproteobacteria</taxon>
        <taxon>Hyphomicrobiales</taxon>
        <taxon>Phyllobacteriaceae</taxon>
        <taxon>Aquamicrobium</taxon>
    </lineage>
</organism>
<dbReference type="Pfam" id="PF02657">
    <property type="entry name" value="SufE"/>
    <property type="match status" value="1"/>
</dbReference>
<name>A0ABS0SDQ3_9HYPH</name>
<dbReference type="PANTHER" id="PTHR43597:SF5">
    <property type="entry name" value="SUFE-LIKE PROTEIN 2, CHLOROPLASTIC"/>
    <property type="match status" value="1"/>
</dbReference>